<proteinExistence type="predicted"/>
<keyword evidence="2" id="KW-1185">Reference proteome</keyword>
<protein>
    <submittedName>
        <fullName evidence="1">Uncharacterized protein</fullName>
    </submittedName>
</protein>
<accession>A0A1Y2HIE8</accession>
<gene>
    <name evidence="1" type="ORF">BCR44DRAFT_1438039</name>
</gene>
<name>A0A1Y2HIE8_9FUNG</name>
<dbReference type="EMBL" id="MCFL01000035">
    <property type="protein sequence ID" value="ORZ33473.1"/>
    <property type="molecule type" value="Genomic_DNA"/>
</dbReference>
<dbReference type="AlphaFoldDB" id="A0A1Y2HIE8"/>
<sequence>MFLSQAFHRYPQFQGMSYYFYTSSWSNGDHISRGIAGRYDIMGYDVETGKLEGSYAEQDAKWKHCDLMTVVDGTVYCKVMEKNTATTLILGNNCQ</sequence>
<evidence type="ECO:0000313" key="1">
    <source>
        <dbReference type="EMBL" id="ORZ33473.1"/>
    </source>
</evidence>
<comment type="caution">
    <text evidence="1">The sequence shown here is derived from an EMBL/GenBank/DDBJ whole genome shotgun (WGS) entry which is preliminary data.</text>
</comment>
<organism evidence="1 2">
    <name type="scientific">Catenaria anguillulae PL171</name>
    <dbReference type="NCBI Taxonomy" id="765915"/>
    <lineage>
        <taxon>Eukaryota</taxon>
        <taxon>Fungi</taxon>
        <taxon>Fungi incertae sedis</taxon>
        <taxon>Blastocladiomycota</taxon>
        <taxon>Blastocladiomycetes</taxon>
        <taxon>Blastocladiales</taxon>
        <taxon>Catenariaceae</taxon>
        <taxon>Catenaria</taxon>
    </lineage>
</organism>
<dbReference type="Proteomes" id="UP000193411">
    <property type="component" value="Unassembled WGS sequence"/>
</dbReference>
<evidence type="ECO:0000313" key="2">
    <source>
        <dbReference type="Proteomes" id="UP000193411"/>
    </source>
</evidence>
<reference evidence="1 2" key="1">
    <citation type="submission" date="2016-07" db="EMBL/GenBank/DDBJ databases">
        <title>Pervasive Adenine N6-methylation of Active Genes in Fungi.</title>
        <authorList>
            <consortium name="DOE Joint Genome Institute"/>
            <person name="Mondo S.J."/>
            <person name="Dannebaum R.O."/>
            <person name="Kuo R.C."/>
            <person name="Labutti K."/>
            <person name="Haridas S."/>
            <person name="Kuo A."/>
            <person name="Salamov A."/>
            <person name="Ahrendt S.R."/>
            <person name="Lipzen A."/>
            <person name="Sullivan W."/>
            <person name="Andreopoulos W.B."/>
            <person name="Clum A."/>
            <person name="Lindquist E."/>
            <person name="Daum C."/>
            <person name="Ramamoorthy G.K."/>
            <person name="Gryganskyi A."/>
            <person name="Culley D."/>
            <person name="Magnuson J.K."/>
            <person name="James T.Y."/>
            <person name="O'Malley M.A."/>
            <person name="Stajich J.E."/>
            <person name="Spatafora J.W."/>
            <person name="Visel A."/>
            <person name="Grigoriev I.V."/>
        </authorList>
    </citation>
    <scope>NUCLEOTIDE SEQUENCE [LARGE SCALE GENOMIC DNA]</scope>
    <source>
        <strain evidence="1 2">PL171</strain>
    </source>
</reference>